<reference evidence="3" key="1">
    <citation type="submission" date="2018-02" db="EMBL/GenBank/DDBJ databases">
        <title>Genome sequence of Desulfocucumis palustris strain NAW-5.</title>
        <authorList>
            <person name="Watanabe M."/>
            <person name="Kojima H."/>
            <person name="Fukui M."/>
        </authorList>
    </citation>
    <scope>NUCLEOTIDE SEQUENCE [LARGE SCALE GENOMIC DNA]</scope>
    <source>
        <strain evidence="3">NAW-5</strain>
    </source>
</reference>
<keyword evidence="1" id="KW-0812">Transmembrane</keyword>
<evidence type="ECO:0000256" key="1">
    <source>
        <dbReference type="SAM" id="Phobius"/>
    </source>
</evidence>
<protein>
    <submittedName>
        <fullName evidence="2">Uncharacterized protein</fullName>
    </submittedName>
</protein>
<evidence type="ECO:0000313" key="3">
    <source>
        <dbReference type="Proteomes" id="UP000239549"/>
    </source>
</evidence>
<accession>A0A2L2XLF7</accession>
<keyword evidence="1" id="KW-0472">Membrane</keyword>
<dbReference type="AlphaFoldDB" id="A0A2L2XLF7"/>
<name>A0A2L2XLF7_9FIRM</name>
<dbReference type="EMBL" id="BFAV01000157">
    <property type="protein sequence ID" value="GBF35126.1"/>
    <property type="molecule type" value="Genomic_DNA"/>
</dbReference>
<sequence length="44" mass="5024">MTIQYLFSAGRGLILTARGKRFFCSVLYITMIVVKIIPKGQILY</sequence>
<feature type="transmembrane region" description="Helical" evidence="1">
    <location>
        <begin position="21"/>
        <end position="38"/>
    </location>
</feature>
<evidence type="ECO:0000313" key="2">
    <source>
        <dbReference type="EMBL" id="GBF35126.1"/>
    </source>
</evidence>
<keyword evidence="3" id="KW-1185">Reference proteome</keyword>
<organism evidence="2 3">
    <name type="scientific">Desulfocucumis palustris</name>
    <dbReference type="NCBI Taxonomy" id="1898651"/>
    <lineage>
        <taxon>Bacteria</taxon>
        <taxon>Bacillati</taxon>
        <taxon>Bacillota</taxon>
        <taxon>Clostridia</taxon>
        <taxon>Eubacteriales</taxon>
        <taxon>Desulfocucumaceae</taxon>
        <taxon>Desulfocucumis</taxon>
    </lineage>
</organism>
<proteinExistence type="predicted"/>
<keyword evidence="1" id="KW-1133">Transmembrane helix</keyword>
<gene>
    <name evidence="2" type="ORF">DCCM_4249</name>
</gene>
<comment type="caution">
    <text evidence="2">The sequence shown here is derived from an EMBL/GenBank/DDBJ whole genome shotgun (WGS) entry which is preliminary data.</text>
</comment>
<dbReference type="Proteomes" id="UP000239549">
    <property type="component" value="Unassembled WGS sequence"/>
</dbReference>